<keyword evidence="3" id="KW-1185">Reference proteome</keyword>
<dbReference type="AlphaFoldDB" id="A0A330HJK7"/>
<name>A0A330HJK7_9HYPH</name>
<reference evidence="3" key="1">
    <citation type="submission" date="2018-06" db="EMBL/GenBank/DDBJ databases">
        <authorList>
            <person name="Helene L.C."/>
            <person name="Dall'Agnol R."/>
            <person name="Delamuta J.R."/>
            <person name="Hungria M."/>
        </authorList>
    </citation>
    <scope>NUCLEOTIDE SEQUENCE [LARGE SCALE GENOMIC DNA]</scope>
    <source>
        <strain evidence="3">AC99b</strain>
    </source>
</reference>
<accession>A0A330HJK7</accession>
<protein>
    <submittedName>
        <fullName evidence="2">Uncharacterized protein</fullName>
    </submittedName>
</protein>
<sequence>MACGLQIGVQGGAHGSSLRIIDPPADEKFVVGKEEMVYADDAIIRAASARSLRLAGFAASSSAMSAPAGATPRSRQTSSRYERARRETVTEKQNRAAEELKNRRERKAFTAEKRRYLGREIEFDLPAPIVVGKRVVRSVRVRYGVGLDFLGQLSNHPLVEEPIQEVDGSTQAAKERTTTDAGRYSARMHVGEAFVSEINLRG</sequence>
<dbReference type="EMBL" id="QMBP01000010">
    <property type="protein sequence ID" value="RAZ88896.1"/>
    <property type="molecule type" value="Genomic_DNA"/>
</dbReference>
<evidence type="ECO:0000313" key="3">
    <source>
        <dbReference type="Proteomes" id="UP000251558"/>
    </source>
</evidence>
<feature type="region of interest" description="Disordered" evidence="1">
    <location>
        <begin position="63"/>
        <end position="101"/>
    </location>
</feature>
<organism evidence="2 3">
    <name type="scientific">Mesorhizobium hawassense</name>
    <dbReference type="NCBI Taxonomy" id="1209954"/>
    <lineage>
        <taxon>Bacteria</taxon>
        <taxon>Pseudomonadati</taxon>
        <taxon>Pseudomonadota</taxon>
        <taxon>Alphaproteobacteria</taxon>
        <taxon>Hyphomicrobiales</taxon>
        <taxon>Phyllobacteriaceae</taxon>
        <taxon>Mesorhizobium</taxon>
    </lineage>
</organism>
<dbReference type="Proteomes" id="UP000251558">
    <property type="component" value="Unassembled WGS sequence"/>
</dbReference>
<reference evidence="2 3" key="2">
    <citation type="submission" date="2018-07" db="EMBL/GenBank/DDBJ databases">
        <title>Diversity of Mesorhizobium strains in Brazil.</title>
        <authorList>
            <person name="Helene L.C.F."/>
            <person name="Dall'Agnol R."/>
            <person name="Delamuta J.R.M."/>
            <person name="Hungria M."/>
        </authorList>
    </citation>
    <scope>NUCLEOTIDE SEQUENCE [LARGE SCALE GENOMIC DNA]</scope>
    <source>
        <strain evidence="2 3">AC99b</strain>
    </source>
</reference>
<feature type="compositionally biased region" description="Basic and acidic residues" evidence="1">
    <location>
        <begin position="80"/>
        <end position="101"/>
    </location>
</feature>
<gene>
    <name evidence="2" type="ORF">DPM33_20920</name>
</gene>
<comment type="caution">
    <text evidence="2">The sequence shown here is derived from an EMBL/GenBank/DDBJ whole genome shotgun (WGS) entry which is preliminary data.</text>
</comment>
<evidence type="ECO:0000313" key="2">
    <source>
        <dbReference type="EMBL" id="RAZ88896.1"/>
    </source>
</evidence>
<evidence type="ECO:0000256" key="1">
    <source>
        <dbReference type="SAM" id="MobiDB-lite"/>
    </source>
</evidence>
<proteinExistence type="predicted"/>